<keyword evidence="3" id="KW-1185">Reference proteome</keyword>
<gene>
    <name evidence="2" type="ORF">Amon01_000625600</name>
</gene>
<sequence length="159" mass="17191">MLLAVKRSVRLYSEQSGVSLEEILKYGFDDEASGDENSGSNKNASERNSDKKNVGSGGNATVELAADLSMNENICDTTLNGDGTTDSAVKADVNSTSENQNNGQIGEDQSNPNNSNQHDRSVDGNGTTNGFVGKLEIQRFIEQDDKQLYVALKEKLQIR</sequence>
<proteinExistence type="predicted"/>
<name>A0A9W6Z4L0_AMBMO</name>
<feature type="region of interest" description="Disordered" evidence="1">
    <location>
        <begin position="75"/>
        <end position="129"/>
    </location>
</feature>
<evidence type="ECO:0000313" key="2">
    <source>
        <dbReference type="EMBL" id="GMG40517.1"/>
    </source>
</evidence>
<feature type="compositionally biased region" description="Polar residues" evidence="1">
    <location>
        <begin position="75"/>
        <end position="116"/>
    </location>
</feature>
<organism evidence="2 3">
    <name type="scientific">Ambrosiozyma monospora</name>
    <name type="common">Yeast</name>
    <name type="synonym">Endomycopsis monosporus</name>
    <dbReference type="NCBI Taxonomy" id="43982"/>
    <lineage>
        <taxon>Eukaryota</taxon>
        <taxon>Fungi</taxon>
        <taxon>Dikarya</taxon>
        <taxon>Ascomycota</taxon>
        <taxon>Saccharomycotina</taxon>
        <taxon>Pichiomycetes</taxon>
        <taxon>Pichiales</taxon>
        <taxon>Pichiaceae</taxon>
        <taxon>Ambrosiozyma</taxon>
    </lineage>
</organism>
<evidence type="ECO:0000256" key="1">
    <source>
        <dbReference type="SAM" id="MobiDB-lite"/>
    </source>
</evidence>
<feature type="region of interest" description="Disordered" evidence="1">
    <location>
        <begin position="30"/>
        <end position="58"/>
    </location>
</feature>
<dbReference type="Proteomes" id="UP001165063">
    <property type="component" value="Unassembled WGS sequence"/>
</dbReference>
<dbReference type="AlphaFoldDB" id="A0A9W6Z4L0"/>
<accession>A0A9W6Z4L0</accession>
<protein>
    <submittedName>
        <fullName evidence="2">Unnamed protein product</fullName>
    </submittedName>
</protein>
<dbReference type="EMBL" id="BSXU01003878">
    <property type="protein sequence ID" value="GMG40517.1"/>
    <property type="molecule type" value="Genomic_DNA"/>
</dbReference>
<reference evidence="2" key="1">
    <citation type="submission" date="2023-04" db="EMBL/GenBank/DDBJ databases">
        <title>Ambrosiozyma monospora NBRC 1965.</title>
        <authorList>
            <person name="Ichikawa N."/>
            <person name="Sato H."/>
            <person name="Tonouchi N."/>
        </authorList>
    </citation>
    <scope>NUCLEOTIDE SEQUENCE</scope>
    <source>
        <strain evidence="2">NBRC 1965</strain>
    </source>
</reference>
<evidence type="ECO:0000313" key="3">
    <source>
        <dbReference type="Proteomes" id="UP001165063"/>
    </source>
</evidence>
<feature type="compositionally biased region" description="Basic and acidic residues" evidence="1">
    <location>
        <begin position="44"/>
        <end position="53"/>
    </location>
</feature>
<comment type="caution">
    <text evidence="2">The sequence shown here is derived from an EMBL/GenBank/DDBJ whole genome shotgun (WGS) entry which is preliminary data.</text>
</comment>